<keyword evidence="2" id="KW-1185">Reference proteome</keyword>
<reference evidence="1 2" key="7">
    <citation type="journal article" date="1993" name="J. Gen. Virol.">
        <title>Identification of the gene encoding the major capsid protein of insect iridescent virus type 6 by polymerase chain reaction.</title>
        <authorList>
            <person name="Stohwasser R."/>
            <person name="Raab K."/>
            <person name="Schnitzler P."/>
            <person name="Janssen W."/>
            <person name="Darai G."/>
        </authorList>
    </citation>
    <scope>NUCLEOTIDE SEQUENCE [LARGE SCALE GENOMIC DNA]</scope>
</reference>
<dbReference type="EMBL" id="AF303741">
    <property type="protein sequence ID" value="AAK82215.1"/>
    <property type="molecule type" value="Genomic_DNA"/>
</dbReference>
<reference evidence="1 2" key="15">
    <citation type="journal article" date="2001" name="Virology">
        <title>Analysis of the first complete DNA sequence of an invertebrate iridovirus: coding strategy of the genome of Chilo iridescent virus.</title>
        <authorList>
            <person name="Jakob N.J."/>
            <person name="Muller K."/>
            <person name="Bahr U."/>
            <person name="Darai G."/>
        </authorList>
    </citation>
    <scope>NUCLEOTIDE SEQUENCE [LARGE SCALE GENOMIC DNA]</scope>
</reference>
<accession>Q91FH0</accession>
<organism evidence="1 2">
    <name type="scientific">Invertebrate iridescent virus 6</name>
    <name type="common">IIV-6</name>
    <name type="synonym">Chilo iridescent virus</name>
    <dbReference type="NCBI Taxonomy" id="176652"/>
    <lineage>
        <taxon>Viruses</taxon>
        <taxon>Varidnaviria</taxon>
        <taxon>Bamfordvirae</taxon>
        <taxon>Nucleocytoviricota</taxon>
        <taxon>Megaviricetes</taxon>
        <taxon>Pimascovirales</taxon>
        <taxon>Pimascovirales incertae sedis</taxon>
        <taxon>Iridoviridae</taxon>
        <taxon>Betairidovirinae</taxon>
        <taxon>Iridovirus</taxon>
        <taxon>Iridovirus chilo1</taxon>
    </lineage>
</organism>
<reference evidence="1 2" key="10">
    <citation type="journal article" date="1994" name="Nucleic Acids Res.">
        <title>Identification of genes encoding zinc finger proteins, non-histone chromosomal HMG protein homologue, and a putative GTP phosphohydrolase in the genome of Chilo iridescent virus.</title>
        <authorList>
            <person name="Schnitzler P."/>
            <person name="Hug M."/>
            <person name="Handermann M."/>
            <person name="Janssen W."/>
            <person name="Koonin E.V."/>
            <person name="Delius H."/>
            <person name="Darai C."/>
        </authorList>
    </citation>
    <scope>NUCLEOTIDE SEQUENCE [LARGE SCALE GENOMIC DNA]</scope>
</reference>
<evidence type="ECO:0000313" key="1">
    <source>
        <dbReference type="EMBL" id="AAK82215.1"/>
    </source>
</evidence>
<dbReference type="Proteomes" id="UP000001359">
    <property type="component" value="Segment"/>
</dbReference>
<name>Q91FH0_IIV6</name>
<organismHost>
    <name type="scientific">Spodoptera frugiperda</name>
    <name type="common">Fall armyworm</name>
    <dbReference type="NCBI Taxonomy" id="7108"/>
</organismHost>
<reference evidence="1 2" key="12">
    <citation type="journal article" date="1997" name="Virus Genes">
        <title>The DNA sequence of Chilo iridescent virus between the genome coordinates 0.101 and 0.391; similarities in coding strategy between insect and vertebrate iridoviruses.</title>
        <authorList>
            <person name="Bahr U."/>
            <person name="Tidona C.A."/>
            <person name="Darai G."/>
        </authorList>
    </citation>
    <scope>NUCLEOTIDE SEQUENCE [LARGE SCALE GENOMIC DNA]</scope>
</reference>
<evidence type="ECO:0000313" key="2">
    <source>
        <dbReference type="Proteomes" id="UP000001359"/>
    </source>
</evidence>
<sequence>MVQHKLMCCLNPKIYFSFITLFTDSYDVLGGGVAEWVKRWHGNPKVPGSNPGETRNFSQATFPCFGWTR</sequence>
<dbReference type="KEGG" id="vg:1733342"/>
<reference evidence="1 2" key="2">
    <citation type="journal article" date="1986" name="Med. Microbiol. Immunol.">
        <title>Insect iridescent virus type 6 induced toxic degenerative hepatitis in mice.</title>
        <authorList>
            <person name="Lorbacher de Ruiz H."/>
            <person name="Gelderblom H."/>
            <person name="Hofmann W."/>
            <person name="Darai G."/>
        </authorList>
    </citation>
    <scope>NUCLEOTIDE SEQUENCE [LARGE SCALE GENOMIC DNA]</scope>
</reference>
<reference evidence="1 2" key="11">
    <citation type="journal article" date="1994" name="Virus Genes">
        <title>Chilo iridescent virus encodes a putative helicase belonging to a distinct family within the "DEAD/H" superfamily: implications for the evolution of large DNA viruses.</title>
        <authorList>
            <person name="Sonntag K.C."/>
            <person name="Schnitzler P."/>
            <person name="Koonin E.V."/>
            <person name="Darai G."/>
        </authorList>
    </citation>
    <scope>NUCLEOTIDE SEQUENCE [LARGE SCALE GENOMIC DNA]</scope>
</reference>
<reference evidence="1 2" key="8">
    <citation type="journal article" date="1994" name="Intervirology">
        <title>Identification of the primary structure and the coding capacity of the genome of insect iridescent virus type 6 between the genome coordinates 0.310 and 0.347 (7990 bp).</title>
        <authorList>
            <person name="Sonntag K.C."/>
            <person name="Schnitzler P."/>
            <person name="Janssen W."/>
            <person name="Darai G."/>
        </authorList>
    </citation>
    <scope>NUCLEOTIDE SEQUENCE [LARGE SCALE GENOMIC DNA]</scope>
</reference>
<organismHost>
    <name type="scientific">Chilo suppressalis</name>
    <name type="common">Asiatic rice borer moth</name>
    <dbReference type="NCBI Taxonomy" id="168631"/>
</organismHost>
<reference evidence="1 2" key="5">
    <citation type="journal article" date="1992" name="Virus Genes">
        <title>Identification and mapping of origins of DNA replication within the DNA sequences of the genome of insect iridescent virus type 6.</title>
        <authorList>
            <person name="Handermann M."/>
            <person name="Schnitzler P."/>
            <person name="Rosen-Wolff A."/>
            <person name="Raab K."/>
            <person name="Sonntag K.C."/>
            <person name="Darai G."/>
        </authorList>
    </citation>
    <scope>NUCLEOTIDE SEQUENCE [LARGE SCALE GENOMIC DNA]</scope>
</reference>
<reference evidence="1 2" key="1">
    <citation type="journal article" date="1984" name="J. Virol.">
        <title>DNA analysis of insect iridescent virus 6: evidence for circular permutation and terminal redundancy.</title>
        <authorList>
            <person name="Delius H."/>
            <person name="Darai G."/>
            <person name="Fluegel R.M."/>
        </authorList>
    </citation>
    <scope>NUCLEOTIDE SEQUENCE [LARGE SCALE GENOMIC DNA]</scope>
</reference>
<organismHost>
    <name type="scientific">Gryllus bimaculatus</name>
    <name type="common">Two-spotted cricket</name>
    <dbReference type="NCBI Taxonomy" id="6999"/>
</organismHost>
<dbReference type="RefSeq" id="NP_149817.1">
    <property type="nucleotide sequence ID" value="NC_003038.1"/>
</dbReference>
<proteinExistence type="predicted"/>
<protein>
    <submittedName>
        <fullName evidence="1">354L</fullName>
    </submittedName>
</protein>
<reference evidence="1 2" key="6">
    <citation type="journal article" date="1992" name="Virus Genes">
        <title>Characterization of the third origin of DNA replication of the genome of insect iridescent virus type 6.</title>
        <authorList>
            <person name="Sonntag K.C."/>
            <person name="Darai G."/>
        </authorList>
    </citation>
    <scope>NUCLEOTIDE SEQUENCE [LARGE SCALE GENOMIC DNA]</scope>
</reference>
<reference evidence="1 2" key="14">
    <citation type="journal article" date="1999" name="Virus Genes">
        <title>Identification of a gene cluster within the genome of Chilo iridescent virus encoding enzymes involved in viral DNA replication and processing.</title>
        <authorList>
            <person name="Muller K."/>
            <person name="Tidona C.A."/>
            <person name="Darai G."/>
        </authorList>
    </citation>
    <scope>NUCLEOTIDE SEQUENCE [LARGE SCALE GENOMIC DNA]</scope>
</reference>
<reference evidence="1 2" key="4">
    <citation type="journal article" date="1988" name="Virology">
        <title>Identification and characterization of the repetitive DNA element in the genome of insect iridescent virus type 6.</title>
        <authorList>
            <person name="Fischer M."/>
            <person name="Schnitzler P."/>
            <person name="Delius H."/>
            <person name="Darai G."/>
        </authorList>
    </citation>
    <scope>NUCLEOTIDE SEQUENCE [LARGE SCALE GENOMIC DNA]</scope>
</reference>
<dbReference type="GeneID" id="1733342"/>
<reference evidence="1 2" key="3">
    <citation type="journal article" date="1987" name="Virology">
        <title>Molecular cloning and physical mapping of the genome of insect iridescent virus type 6: further evidence for circular permutation of the viral genome.</title>
        <authorList>
            <person name="Schnitzler P."/>
            <person name="Soltau J.B."/>
            <person name="Fischer M."/>
            <person name="Reisner H."/>
            <person name="Scholz J."/>
            <person name="Delius H."/>
            <person name="Darai G."/>
        </authorList>
    </citation>
    <scope>NUCLEOTIDE SEQUENCE [LARGE SCALE GENOMIC DNA]</scope>
</reference>
<reference evidence="1 2" key="13">
    <citation type="journal article" date="1998" name="Virus Genes">
        <title>Identification of a thymidylate synthase gene within the genome of Chilo iridescent virus.</title>
        <authorList>
            <person name="Muller K."/>
            <person name="Tidona C.A."/>
            <person name="Bahr U."/>
            <person name="Darai G."/>
        </authorList>
    </citation>
    <scope>NUCLEOTIDE SEQUENCE [LARGE SCALE GENOMIC DNA]</scope>
</reference>
<organismHost>
    <name type="scientific">Acheta domesticus</name>
    <name type="common">House cricket</name>
    <dbReference type="NCBI Taxonomy" id="6997"/>
</organismHost>
<organismHost>
    <name type="scientific">Gryllus campestris</name>
    <dbReference type="NCBI Taxonomy" id="58607"/>
</organismHost>
<reference evidence="1 2" key="9">
    <citation type="journal article" date="1994" name="J. Gen. Virol.">
        <title>Insect iridescent virus type 6 encodes a polypeptide related to the largest subunit of eukaryotic RNA polymerase II.</title>
        <authorList>
            <person name="Schnitzler P."/>
            <person name="Sonntag K.C."/>
            <person name="Muller M."/>
            <person name="Janssen W."/>
            <person name="Bugert J.J."/>
            <person name="Koonin E.V."/>
            <person name="Darai G."/>
        </authorList>
    </citation>
    <scope>NUCLEOTIDE SEQUENCE [LARGE SCALE GENOMIC DNA]</scope>
</reference>